<reference evidence="1" key="1">
    <citation type="submission" date="2020-11" db="EMBL/GenBank/DDBJ databases">
        <authorList>
            <person name="Tran Van P."/>
        </authorList>
    </citation>
    <scope>NUCLEOTIDE SEQUENCE</scope>
</reference>
<dbReference type="Gene3D" id="1.25.40.10">
    <property type="entry name" value="Tetratricopeptide repeat domain"/>
    <property type="match status" value="1"/>
</dbReference>
<dbReference type="PANTHER" id="PTHR45011">
    <property type="entry name" value="DAP3-BINDING CELL DEATH ENHANCER 1"/>
    <property type="match status" value="1"/>
</dbReference>
<dbReference type="Pfam" id="PF08238">
    <property type="entry name" value="Sel1"/>
    <property type="match status" value="2"/>
</dbReference>
<organism evidence="1">
    <name type="scientific">Timema monikensis</name>
    <dbReference type="NCBI Taxonomy" id="170555"/>
    <lineage>
        <taxon>Eukaryota</taxon>
        <taxon>Metazoa</taxon>
        <taxon>Ecdysozoa</taxon>
        <taxon>Arthropoda</taxon>
        <taxon>Hexapoda</taxon>
        <taxon>Insecta</taxon>
        <taxon>Pterygota</taxon>
        <taxon>Neoptera</taxon>
        <taxon>Polyneoptera</taxon>
        <taxon>Phasmatodea</taxon>
        <taxon>Timematodea</taxon>
        <taxon>Timematoidea</taxon>
        <taxon>Timematidae</taxon>
        <taxon>Timema</taxon>
    </lineage>
</organism>
<proteinExistence type="predicted"/>
<dbReference type="SMART" id="SM00671">
    <property type="entry name" value="SEL1"/>
    <property type="match status" value="1"/>
</dbReference>
<sequence length="408" mass="47043">MWKHLTRTVKDALQRKINLRQDTKPSTLECQPIVCGSDSNKVYPVLDKANNKFCVDSCGEHDHEKENQERLRRDHHICHATWLEALGWSSALVLGWYLTQPLCWRRFFQNRARTETQYGTTHNERVCPLNQLVKFAFNQPLQWVLPPLNSTATPRQYHQHEREDEIRQDCEEGASFETPTVEEALDKAADDFEHIHNTLVGKLENRKGAAKWYQVASDRGHAEAMYNLGVMYVHGRGGLPMDYDKAKNLFESAAKLGQPDALHALDIAKRTPVTDDQDSQINRELLFKRHNDVEELYEALGINKSDQDKVLSNPIEVQSRNTLEIVQAKVLRATDVILQAVGIVNLQSQKKLEENIISNHSEELNDFEMFAAEQQELHDNFNVRNDFIKNVSYLKEDMFKFVPVPITV</sequence>
<dbReference type="InterPro" id="IPR052748">
    <property type="entry name" value="ISR_Activator"/>
</dbReference>
<dbReference type="SUPFAM" id="SSF81901">
    <property type="entry name" value="HCP-like"/>
    <property type="match status" value="1"/>
</dbReference>
<dbReference type="InterPro" id="IPR011990">
    <property type="entry name" value="TPR-like_helical_dom_sf"/>
</dbReference>
<evidence type="ECO:0000313" key="1">
    <source>
        <dbReference type="EMBL" id="CAD7428404.1"/>
    </source>
</evidence>
<accession>A0A7R9E976</accession>
<dbReference type="EMBL" id="OB793730">
    <property type="protein sequence ID" value="CAD7428404.1"/>
    <property type="molecule type" value="Genomic_DNA"/>
</dbReference>
<name>A0A7R9E976_9NEOP</name>
<gene>
    <name evidence="1" type="ORF">TMSB3V08_LOCUS5214</name>
</gene>
<dbReference type="AlphaFoldDB" id="A0A7R9E976"/>
<protein>
    <submittedName>
        <fullName evidence="1">Uncharacterized protein</fullName>
    </submittedName>
</protein>
<dbReference type="InterPro" id="IPR006597">
    <property type="entry name" value="Sel1-like"/>
</dbReference>
<dbReference type="PANTHER" id="PTHR45011:SF1">
    <property type="entry name" value="DAP3-BINDING CELL DEATH ENHANCER 1"/>
    <property type="match status" value="1"/>
</dbReference>